<evidence type="ECO:0000256" key="6">
    <source>
        <dbReference type="RuleBase" id="RU000382"/>
    </source>
</evidence>
<evidence type="ECO:0000256" key="3">
    <source>
        <dbReference type="ARBA" id="ARBA00022793"/>
    </source>
</evidence>
<keyword evidence="4 6" id="KW-0663">Pyridoxal phosphate</keyword>
<dbReference type="Gene3D" id="3.40.640.10">
    <property type="entry name" value="Type I PLP-dependent aspartate aminotransferase-like (Major domain)"/>
    <property type="match status" value="1"/>
</dbReference>
<protein>
    <recommendedName>
        <fullName evidence="8">Glutamic acid decarboxylase</fullName>
    </recommendedName>
</protein>
<reference evidence="7" key="1">
    <citation type="submission" date="2011-10" db="EMBL/GenBank/DDBJ databases">
        <title>The Genome Sequence of Fusarium oxysporum HDV247.</title>
        <authorList>
            <consortium name="The Broad Institute Genome Sequencing Platform"/>
            <person name="Ma L.-J."/>
            <person name="Gale L.R."/>
            <person name="Schwartz D.C."/>
            <person name="Zhou S."/>
            <person name="Corby-Kistler H."/>
            <person name="Young S.K."/>
            <person name="Zeng Q."/>
            <person name="Gargeya S."/>
            <person name="Fitzgerald M."/>
            <person name="Haas B."/>
            <person name="Abouelleil A."/>
            <person name="Alvarado L."/>
            <person name="Arachchi H.M."/>
            <person name="Berlin A."/>
            <person name="Brown A."/>
            <person name="Chapman S.B."/>
            <person name="Chen Z."/>
            <person name="Dunbar C."/>
            <person name="Freedman E."/>
            <person name="Gearin G."/>
            <person name="Goldberg J."/>
            <person name="Griggs A."/>
            <person name="Gujja S."/>
            <person name="Heiman D."/>
            <person name="Howarth C."/>
            <person name="Larson L."/>
            <person name="Lui A."/>
            <person name="MacDonald P.J.P."/>
            <person name="Montmayeur A."/>
            <person name="Murphy C."/>
            <person name="Neiman D."/>
            <person name="Pearson M."/>
            <person name="Priest M."/>
            <person name="Roberts A."/>
            <person name="Saif S."/>
            <person name="Shea T."/>
            <person name="Shenoy N."/>
            <person name="Sisk P."/>
            <person name="Stolte C."/>
            <person name="Sykes S."/>
            <person name="Wortman J."/>
            <person name="Nusbaum C."/>
            <person name="Birren B."/>
        </authorList>
    </citation>
    <scope>NUCLEOTIDE SEQUENCE [LARGE SCALE GENOMIC DNA]</scope>
    <source>
        <strain evidence="7">HDV247</strain>
    </source>
</reference>
<comment type="cofactor">
    <cofactor evidence="1 6">
        <name>pyridoxal 5'-phosphate</name>
        <dbReference type="ChEBI" id="CHEBI:597326"/>
    </cofactor>
</comment>
<dbReference type="GO" id="GO:0030170">
    <property type="term" value="F:pyridoxal phosphate binding"/>
    <property type="evidence" value="ECO:0007669"/>
    <property type="project" value="InterPro"/>
</dbReference>
<evidence type="ECO:0000256" key="2">
    <source>
        <dbReference type="ARBA" id="ARBA00009533"/>
    </source>
</evidence>
<proteinExistence type="inferred from homology"/>
<evidence type="ECO:0000256" key="1">
    <source>
        <dbReference type="ARBA" id="ARBA00001933"/>
    </source>
</evidence>
<sequence length="449" mass="50671">MACVAYAGDPTCLKIDSLHGLSQILQEKDIWFHVDACHGSQLAFSEQHRYKLRGIEKADSITIEPQQAMLIPYDCSLVLFREPSTQASLSTNSDSISNAQWSFGWTGPFTGSKAFNSLKIWSSIERHGKSSMGRMIDDRLELTNAIQLEVEHRSNLHTISLSDADLEKVNHLNLHIQDIVHRERVYYIHGFPLQNCPHGRFTEPDKKVFVLRTLNGNPQSTMHNVRGFLENIEHLGQFLFTDSQYISMGDSHGLSANRLQRAERKLAQKLYNLFDNNDFAAVVYGSSALQNNAVLSNIDLMIFAHSAESSKIQEVVSVSRSVMEAEGILIDFEIPLHRRLLVNLLAKLQIPDLLWTKRDMFQASLIRQSTSTTGGTNRLKGPEMTAARKLVTTIQQLGRSEVSTADEFVNIVMSDGGRREGEHLGYKTRHDVLEKLRKIFHGVQNTTLE</sequence>
<evidence type="ECO:0000313" key="7">
    <source>
        <dbReference type="EMBL" id="EXA50794.1"/>
    </source>
</evidence>
<dbReference type="Pfam" id="PF00282">
    <property type="entry name" value="Pyridoxal_deC"/>
    <property type="match status" value="1"/>
</dbReference>
<dbReference type="InterPro" id="IPR015424">
    <property type="entry name" value="PyrdxlP-dep_Trfase"/>
</dbReference>
<evidence type="ECO:0000256" key="5">
    <source>
        <dbReference type="ARBA" id="ARBA00023239"/>
    </source>
</evidence>
<evidence type="ECO:0008006" key="8">
    <source>
        <dbReference type="Google" id="ProtNLM"/>
    </source>
</evidence>
<evidence type="ECO:0000256" key="4">
    <source>
        <dbReference type="ARBA" id="ARBA00022898"/>
    </source>
</evidence>
<dbReference type="PANTHER" id="PTHR45677:SF8">
    <property type="entry name" value="CYSTEINE SULFINIC ACID DECARBOXYLASE"/>
    <property type="match status" value="1"/>
</dbReference>
<organism evidence="7">
    <name type="scientific">Fusarium oxysporum f. sp. pisi HDV247</name>
    <dbReference type="NCBI Taxonomy" id="1080344"/>
    <lineage>
        <taxon>Eukaryota</taxon>
        <taxon>Fungi</taxon>
        <taxon>Dikarya</taxon>
        <taxon>Ascomycota</taxon>
        <taxon>Pezizomycotina</taxon>
        <taxon>Sordariomycetes</taxon>
        <taxon>Hypocreomycetidae</taxon>
        <taxon>Hypocreales</taxon>
        <taxon>Nectriaceae</taxon>
        <taxon>Fusarium</taxon>
        <taxon>Fusarium oxysporum species complex</taxon>
    </lineage>
</organism>
<reference evidence="7" key="2">
    <citation type="submission" date="2012-05" db="EMBL/GenBank/DDBJ databases">
        <title>Annotation of the Genome Sequence of Fusarium oxysporum HDV247.</title>
        <authorList>
            <consortium name="The Broad Institute Genomics Platform"/>
            <person name="Ma L.-J."/>
            <person name="Corby-Kistler H."/>
            <person name="Broz K."/>
            <person name="Gale L.R."/>
            <person name="Jonkers W."/>
            <person name="O'Donnell K."/>
            <person name="Ploetz R."/>
            <person name="Steinberg C."/>
            <person name="Schwartz D.C."/>
            <person name="VanEtten H."/>
            <person name="Zhou S."/>
            <person name="Young S.K."/>
            <person name="Zeng Q."/>
            <person name="Gargeya S."/>
            <person name="Fitzgerald M."/>
            <person name="Abouelleil A."/>
            <person name="Alvarado L."/>
            <person name="Chapman S.B."/>
            <person name="Gainer-Dewar J."/>
            <person name="Goldberg J."/>
            <person name="Griggs A."/>
            <person name="Gujja S."/>
            <person name="Hansen M."/>
            <person name="Howarth C."/>
            <person name="Imamovic A."/>
            <person name="Ireland A."/>
            <person name="Larimer J."/>
            <person name="McCowan C."/>
            <person name="Murphy C."/>
            <person name="Pearson M."/>
            <person name="Poon T.W."/>
            <person name="Priest M."/>
            <person name="Roberts A."/>
            <person name="Saif S."/>
            <person name="Shea T."/>
            <person name="Sykes S."/>
            <person name="Wortman J."/>
            <person name="Nusbaum C."/>
            <person name="Birren B."/>
        </authorList>
    </citation>
    <scope>NUCLEOTIDE SEQUENCE</scope>
    <source>
        <strain evidence="7">HDV247</strain>
    </source>
</reference>
<dbReference type="HOGENOM" id="CLU_055845_0_0_1"/>
<keyword evidence="5 6" id="KW-0456">Lyase</keyword>
<dbReference type="Proteomes" id="UP000030751">
    <property type="component" value="Unassembled WGS sequence"/>
</dbReference>
<dbReference type="Gene3D" id="3.90.1150.170">
    <property type="match status" value="1"/>
</dbReference>
<keyword evidence="3" id="KW-0210">Decarboxylase</keyword>
<dbReference type="OrthoDB" id="392571at2759"/>
<dbReference type="SUPFAM" id="SSF53383">
    <property type="entry name" value="PLP-dependent transferases"/>
    <property type="match status" value="1"/>
</dbReference>
<comment type="similarity">
    <text evidence="2 6">Belongs to the group II decarboxylase family.</text>
</comment>
<dbReference type="InterPro" id="IPR002129">
    <property type="entry name" value="PyrdxlP-dep_de-COase"/>
</dbReference>
<dbReference type="GO" id="GO:0019752">
    <property type="term" value="P:carboxylic acid metabolic process"/>
    <property type="evidence" value="ECO:0007669"/>
    <property type="project" value="InterPro"/>
</dbReference>
<gene>
    <name evidence="7" type="ORF">FOVG_03361</name>
</gene>
<dbReference type="EMBL" id="JH650969">
    <property type="protein sequence ID" value="EXA50794.1"/>
    <property type="molecule type" value="Genomic_DNA"/>
</dbReference>
<accession>W9PZX4</accession>
<name>W9PZX4_FUSOX</name>
<dbReference type="GO" id="GO:0005737">
    <property type="term" value="C:cytoplasm"/>
    <property type="evidence" value="ECO:0007669"/>
    <property type="project" value="TreeGrafter"/>
</dbReference>
<dbReference type="AlphaFoldDB" id="W9PZX4"/>
<dbReference type="PANTHER" id="PTHR45677">
    <property type="entry name" value="GLUTAMATE DECARBOXYLASE-RELATED"/>
    <property type="match status" value="1"/>
</dbReference>
<dbReference type="GO" id="GO:0016831">
    <property type="term" value="F:carboxy-lyase activity"/>
    <property type="evidence" value="ECO:0007669"/>
    <property type="project" value="UniProtKB-KW"/>
</dbReference>
<dbReference type="InterPro" id="IPR015421">
    <property type="entry name" value="PyrdxlP-dep_Trfase_major"/>
</dbReference>